<dbReference type="NCBIfam" id="TIGR02186">
    <property type="entry name" value="alph_Pro_TM"/>
    <property type="match status" value="1"/>
</dbReference>
<evidence type="ECO:0000313" key="3">
    <source>
        <dbReference type="EMBL" id="OLY43487.1"/>
    </source>
</evidence>
<comment type="caution">
    <text evidence="3">The sequence shown here is derived from an EMBL/GenBank/DDBJ whole genome shotgun (WGS) entry which is preliminary data.</text>
</comment>
<evidence type="ECO:0000256" key="2">
    <source>
        <dbReference type="SAM" id="SignalP"/>
    </source>
</evidence>
<evidence type="ECO:0000313" key="4">
    <source>
        <dbReference type="Proteomes" id="UP000187344"/>
    </source>
</evidence>
<reference evidence="3 4" key="1">
    <citation type="submission" date="2016-12" db="EMBL/GenBank/DDBJ databases">
        <title>Comparative genomics of Bartonella apis.</title>
        <authorList>
            <person name="Engel P."/>
        </authorList>
    </citation>
    <scope>NUCLEOTIDE SEQUENCE [LARGE SCALE GENOMIC DNA]</scope>
    <source>
        <strain evidence="3 4">PEB0149</strain>
    </source>
</reference>
<gene>
    <name evidence="3" type="ORF">PEB0149_009140</name>
</gene>
<keyword evidence="1" id="KW-0812">Transmembrane</keyword>
<proteinExistence type="predicted"/>
<name>A0A1R0F942_9HYPH</name>
<keyword evidence="4" id="KW-1185">Reference proteome</keyword>
<organism evidence="3 4">
    <name type="scientific">Bartonella apis</name>
    <dbReference type="NCBI Taxonomy" id="1686310"/>
    <lineage>
        <taxon>Bacteria</taxon>
        <taxon>Pseudomonadati</taxon>
        <taxon>Pseudomonadota</taxon>
        <taxon>Alphaproteobacteria</taxon>
        <taxon>Hyphomicrobiales</taxon>
        <taxon>Bartonellaceae</taxon>
        <taxon>Bartonella</taxon>
    </lineage>
</organism>
<dbReference type="OrthoDB" id="9815212at2"/>
<feature type="chain" id="PRO_5013181189" description="Transmembrane protein (Alph_Pro_TM)" evidence="2">
    <location>
        <begin position="24"/>
        <end position="265"/>
    </location>
</feature>
<dbReference type="AlphaFoldDB" id="A0A1R0F942"/>
<keyword evidence="1" id="KW-1133">Transmembrane helix</keyword>
<dbReference type="RefSeq" id="WP_083639824.1">
    <property type="nucleotide sequence ID" value="NZ_CAMLKB010000001.1"/>
</dbReference>
<dbReference type="InterPro" id="IPR019088">
    <property type="entry name" value="CHP02186-rel_TM"/>
</dbReference>
<keyword evidence="1" id="KW-0472">Membrane</keyword>
<dbReference type="Proteomes" id="UP000187344">
    <property type="component" value="Unassembled WGS sequence"/>
</dbReference>
<sequence>MKTVYAALLFYLTLFLAPGLAKADAPVENAGPKENIQIIVTTNAITLDTNFAGRNVYIAGVLENADPQLRRQGRYDIIVVMEGPVRPMIMREKKRKLGVWVNADALAFTAVPQSYAMATTREIRDITSPINYKRLGLGLEYLPLRAESDDEEKAKLFRQELIKLKLHQHLYSENIGAVTFGSASLFSANFKLPANIPVGHHTIHAYLFRDGEFVETVTTELEIVKAHTAYAIYRFAQDNPVYYGFVAVFVAIFTGILGRLIFRKD</sequence>
<keyword evidence="2" id="KW-0732">Signal</keyword>
<feature type="signal peptide" evidence="2">
    <location>
        <begin position="1"/>
        <end position="23"/>
    </location>
</feature>
<dbReference type="Pfam" id="PF09608">
    <property type="entry name" value="Alph_Pro_TM"/>
    <property type="match status" value="1"/>
</dbReference>
<feature type="transmembrane region" description="Helical" evidence="1">
    <location>
        <begin position="241"/>
        <end position="262"/>
    </location>
</feature>
<evidence type="ECO:0008006" key="5">
    <source>
        <dbReference type="Google" id="ProtNLM"/>
    </source>
</evidence>
<evidence type="ECO:0000256" key="1">
    <source>
        <dbReference type="SAM" id="Phobius"/>
    </source>
</evidence>
<protein>
    <recommendedName>
        <fullName evidence="5">Transmembrane protein (Alph_Pro_TM)</fullName>
    </recommendedName>
</protein>
<dbReference type="EMBL" id="LXYT01000002">
    <property type="protein sequence ID" value="OLY43487.1"/>
    <property type="molecule type" value="Genomic_DNA"/>
</dbReference>
<accession>A0A1R0F942</accession>